<keyword evidence="1" id="KW-0472">Membrane</keyword>
<sequence>MKEEQENPIDINALLETALRREPDTSLPYGFARTVARKAFAQRARFIGYIKSLGIGVCLGVVMLMVLYLFTPTFGKQIMGLLFHWKYTVIFIVSVVTIIQYFDYKLKIVHRWDE</sequence>
<keyword evidence="1" id="KW-0812">Transmembrane</keyword>
<evidence type="ECO:0000313" key="3">
    <source>
        <dbReference type="Proteomes" id="UP001501411"/>
    </source>
</evidence>
<reference evidence="3" key="1">
    <citation type="journal article" date="2019" name="Int. J. Syst. Evol. Microbiol.">
        <title>The Global Catalogue of Microorganisms (GCM) 10K type strain sequencing project: providing services to taxonomists for standard genome sequencing and annotation.</title>
        <authorList>
            <consortium name="The Broad Institute Genomics Platform"/>
            <consortium name="The Broad Institute Genome Sequencing Center for Infectious Disease"/>
            <person name="Wu L."/>
            <person name="Ma J."/>
        </authorList>
    </citation>
    <scope>NUCLEOTIDE SEQUENCE [LARGE SCALE GENOMIC DNA]</scope>
    <source>
        <strain evidence="3">JCM 18200</strain>
    </source>
</reference>
<feature type="transmembrane region" description="Helical" evidence="1">
    <location>
        <begin position="46"/>
        <end position="70"/>
    </location>
</feature>
<dbReference type="EMBL" id="BAABIQ010000041">
    <property type="protein sequence ID" value="GAA4800921.1"/>
    <property type="molecule type" value="Genomic_DNA"/>
</dbReference>
<protein>
    <submittedName>
        <fullName evidence="2">Uncharacterized protein</fullName>
    </submittedName>
</protein>
<name>A0ABP9BW29_9SPHI</name>
<keyword evidence="1" id="KW-1133">Transmembrane helix</keyword>
<accession>A0ABP9BW29</accession>
<dbReference type="RefSeq" id="WP_345233121.1">
    <property type="nucleotide sequence ID" value="NZ_BAABIQ010000041.1"/>
</dbReference>
<dbReference type="Proteomes" id="UP001501411">
    <property type="component" value="Unassembled WGS sequence"/>
</dbReference>
<comment type="caution">
    <text evidence="2">The sequence shown here is derived from an EMBL/GenBank/DDBJ whole genome shotgun (WGS) entry which is preliminary data.</text>
</comment>
<evidence type="ECO:0000256" key="1">
    <source>
        <dbReference type="SAM" id="Phobius"/>
    </source>
</evidence>
<evidence type="ECO:0000313" key="2">
    <source>
        <dbReference type="EMBL" id="GAA4800921.1"/>
    </source>
</evidence>
<keyword evidence="3" id="KW-1185">Reference proteome</keyword>
<proteinExistence type="predicted"/>
<gene>
    <name evidence="2" type="ORF">GCM10023231_32120</name>
</gene>
<feature type="transmembrane region" description="Helical" evidence="1">
    <location>
        <begin position="82"/>
        <end position="102"/>
    </location>
</feature>
<organism evidence="2 3">
    <name type="scientific">Olivibacter ginsenosidimutans</name>
    <dbReference type="NCBI Taxonomy" id="1176537"/>
    <lineage>
        <taxon>Bacteria</taxon>
        <taxon>Pseudomonadati</taxon>
        <taxon>Bacteroidota</taxon>
        <taxon>Sphingobacteriia</taxon>
        <taxon>Sphingobacteriales</taxon>
        <taxon>Sphingobacteriaceae</taxon>
        <taxon>Olivibacter</taxon>
    </lineage>
</organism>